<gene>
    <name evidence="1" type="ORF">EV646_1036</name>
</gene>
<evidence type="ECO:0000313" key="1">
    <source>
        <dbReference type="EMBL" id="TCO49029.1"/>
    </source>
</evidence>
<dbReference type="AlphaFoldDB" id="A0A4R2IYI3"/>
<name>A0A4R2IYI3_9ACTN</name>
<accession>A0A4R2IYI3</accession>
<reference evidence="1 2" key="1">
    <citation type="journal article" date="2015" name="Stand. Genomic Sci.">
        <title>Genomic Encyclopedia of Bacterial and Archaeal Type Strains, Phase III: the genomes of soil and plant-associated and newly described type strains.</title>
        <authorList>
            <person name="Whitman W.B."/>
            <person name="Woyke T."/>
            <person name="Klenk H.P."/>
            <person name="Zhou Y."/>
            <person name="Lilburn T.G."/>
            <person name="Beck B.J."/>
            <person name="De Vos P."/>
            <person name="Vandamme P."/>
            <person name="Eisen J.A."/>
            <person name="Garrity G."/>
            <person name="Hugenholtz P."/>
            <person name="Kyrpides N.C."/>
        </authorList>
    </citation>
    <scope>NUCLEOTIDE SEQUENCE [LARGE SCALE GENOMIC DNA]</scope>
    <source>
        <strain evidence="1 2">VKM Ac-2541</strain>
    </source>
</reference>
<protein>
    <submittedName>
        <fullName evidence="1">Uncharacterized protein DUF2716</fullName>
    </submittedName>
</protein>
<organism evidence="1 2">
    <name type="scientific">Kribbella antiqua</name>
    <dbReference type="NCBI Taxonomy" id="2512217"/>
    <lineage>
        <taxon>Bacteria</taxon>
        <taxon>Bacillati</taxon>
        <taxon>Actinomycetota</taxon>
        <taxon>Actinomycetes</taxon>
        <taxon>Propionibacteriales</taxon>
        <taxon>Kribbellaceae</taxon>
        <taxon>Kribbella</taxon>
    </lineage>
</organism>
<dbReference type="EMBL" id="SLWR01000003">
    <property type="protein sequence ID" value="TCO49029.1"/>
    <property type="molecule type" value="Genomic_DNA"/>
</dbReference>
<dbReference type="InterPro" id="IPR020323">
    <property type="entry name" value="DUF2716"/>
</dbReference>
<evidence type="ECO:0000313" key="2">
    <source>
        <dbReference type="Proteomes" id="UP000295573"/>
    </source>
</evidence>
<dbReference type="RefSeq" id="WP_132146228.1">
    <property type="nucleotide sequence ID" value="NZ_SLWR01000003.1"/>
</dbReference>
<dbReference type="Proteomes" id="UP000295573">
    <property type="component" value="Unassembled WGS sequence"/>
</dbReference>
<proteinExistence type="predicted"/>
<dbReference type="Pfam" id="PF10898">
    <property type="entry name" value="DUF2716"/>
    <property type="match status" value="1"/>
</dbReference>
<sequence length="168" mass="19192">MSEAFRAEGVWRPIEYAEAWAAFDARFDFKPDYYERDVPAIRLPDICVVIDLAPVFAHEGAPFAAAEAAITAAALRNFVWLTDEEELTALDWQHTAYRYSPTKHALADVGWPVPLFPNGDYYVHTTSDLRWGTFAHPWQQSLTVWGEELVRTLGAELLTWLPRHAQSR</sequence>
<dbReference type="OrthoDB" id="80999at2"/>
<keyword evidence="2" id="KW-1185">Reference proteome</keyword>
<comment type="caution">
    <text evidence="1">The sequence shown here is derived from an EMBL/GenBank/DDBJ whole genome shotgun (WGS) entry which is preliminary data.</text>
</comment>